<proteinExistence type="inferred from homology"/>
<evidence type="ECO:0000313" key="6">
    <source>
        <dbReference type="Proteomes" id="UP001240447"/>
    </source>
</evidence>
<organism evidence="5 6">
    <name type="scientific">Nocardioides massiliensis</name>
    <dbReference type="NCBI Taxonomy" id="1325935"/>
    <lineage>
        <taxon>Bacteria</taxon>
        <taxon>Bacillati</taxon>
        <taxon>Actinomycetota</taxon>
        <taxon>Actinomycetes</taxon>
        <taxon>Propionibacteriales</taxon>
        <taxon>Nocardioidaceae</taxon>
        <taxon>Nocardioides</taxon>
    </lineage>
</organism>
<accession>A0ABT9NMM4</accession>
<dbReference type="InterPro" id="IPR020946">
    <property type="entry name" value="Flavin_mOase-like"/>
</dbReference>
<name>A0ABT9NMM4_9ACTN</name>
<protein>
    <submittedName>
        <fullName evidence="5">Cation diffusion facilitator CzcD-associated flavoprotein CzcO</fullName>
    </submittedName>
</protein>
<keyword evidence="2" id="KW-0285">Flavoprotein</keyword>
<evidence type="ECO:0000256" key="1">
    <source>
        <dbReference type="ARBA" id="ARBA00010139"/>
    </source>
</evidence>
<dbReference type="EMBL" id="JAUSQM010000001">
    <property type="protein sequence ID" value="MDP9821677.1"/>
    <property type="molecule type" value="Genomic_DNA"/>
</dbReference>
<evidence type="ECO:0000256" key="3">
    <source>
        <dbReference type="ARBA" id="ARBA00022827"/>
    </source>
</evidence>
<comment type="similarity">
    <text evidence="1">Belongs to the FAD-binding monooxygenase family.</text>
</comment>
<keyword evidence="3" id="KW-0274">FAD</keyword>
<dbReference type="InterPro" id="IPR051209">
    <property type="entry name" value="FAD-bind_Monooxygenase_sf"/>
</dbReference>
<dbReference type="Gene3D" id="3.50.50.60">
    <property type="entry name" value="FAD/NAD(P)-binding domain"/>
    <property type="match status" value="2"/>
</dbReference>
<keyword evidence="4" id="KW-0560">Oxidoreductase</keyword>
<dbReference type="InterPro" id="IPR036188">
    <property type="entry name" value="FAD/NAD-bd_sf"/>
</dbReference>
<dbReference type="Proteomes" id="UP001240447">
    <property type="component" value="Unassembled WGS sequence"/>
</dbReference>
<dbReference type="PANTHER" id="PTHR42877">
    <property type="entry name" value="L-ORNITHINE N(5)-MONOOXYGENASE-RELATED"/>
    <property type="match status" value="1"/>
</dbReference>
<evidence type="ECO:0000256" key="4">
    <source>
        <dbReference type="ARBA" id="ARBA00023002"/>
    </source>
</evidence>
<evidence type="ECO:0000313" key="5">
    <source>
        <dbReference type="EMBL" id="MDP9821677.1"/>
    </source>
</evidence>
<dbReference type="Pfam" id="PF00743">
    <property type="entry name" value="FMO-like"/>
    <property type="match status" value="1"/>
</dbReference>
<evidence type="ECO:0000256" key="2">
    <source>
        <dbReference type="ARBA" id="ARBA00022630"/>
    </source>
</evidence>
<gene>
    <name evidence="5" type="ORF">J2S59_001486</name>
</gene>
<comment type="caution">
    <text evidence="5">The sequence shown here is derived from an EMBL/GenBank/DDBJ whole genome shotgun (WGS) entry which is preliminary data.</text>
</comment>
<reference evidence="5 6" key="1">
    <citation type="submission" date="2023-07" db="EMBL/GenBank/DDBJ databases">
        <title>Sequencing the genomes of 1000 actinobacteria strains.</title>
        <authorList>
            <person name="Klenk H.-P."/>
        </authorList>
    </citation>
    <scope>NUCLEOTIDE SEQUENCE [LARGE SCALE GENOMIC DNA]</scope>
    <source>
        <strain evidence="5 6">GD13</strain>
    </source>
</reference>
<sequence length="472" mass="51920">MRVGIIGTGFGGIGIAAELLRHGYADLRLWERADDLGGVWRDNHYPGAGCDVPSPLYSYSWAPTTRWHRRYALQDQIHDYLRDVADRFGVSPLIRYGRSVVSATWDDEGATWTVGFADGSTEEVEVLISAVGQLSEPHIPAVPGVDDFAGTSFHSARWDHDADLDGKRVAVVGIGASAIQFVPHLVERAAEVTLFQRSANYILPKPDGPLPDWYAPGVAVERRLFRSLGEGFSRGMHDGSKVGEVQRRVALAHLRRQVPDPELRAKLTPDTPIGCKRILFSNNFYPAVSQPHVELVTDAVQEVTAGGVRAGGVEHEADVLIWGTGFATQAFDHGIEVTGRDGHTLAKQWGDGARAHLGVHVPGFPSLFLLYGPNTNLGGSSIVVMLEAQSRHIRSVLDHARRAGKHQVEVTTAAELQWDTEIQQRLATTSWAHCDNWYRHPVSGRITSNWPGSTREYDARLDALDPTEFAWT</sequence>
<keyword evidence="6" id="KW-1185">Reference proteome</keyword>
<dbReference type="RefSeq" id="WP_068119657.1">
    <property type="nucleotide sequence ID" value="NZ_CCXJ01000201.1"/>
</dbReference>
<dbReference type="SUPFAM" id="SSF51905">
    <property type="entry name" value="FAD/NAD(P)-binding domain"/>
    <property type="match status" value="2"/>
</dbReference>
<dbReference type="PANTHER" id="PTHR42877:SF4">
    <property type="entry name" value="FAD_NAD(P)-BINDING DOMAIN-CONTAINING PROTEIN-RELATED"/>
    <property type="match status" value="1"/>
</dbReference>